<comment type="caution">
    <text evidence="8">The sequence shown here is derived from an EMBL/GenBank/DDBJ whole genome shotgun (WGS) entry which is preliminary data.</text>
</comment>
<feature type="domain" description="Sulfatase N-terminal" evidence="7">
    <location>
        <begin position="24"/>
        <end position="409"/>
    </location>
</feature>
<dbReference type="RefSeq" id="WP_344787736.1">
    <property type="nucleotide sequence ID" value="NZ_BAABCA010000003.1"/>
</dbReference>
<dbReference type="PANTHER" id="PTHR45953:SF1">
    <property type="entry name" value="IDURONATE 2-SULFATASE"/>
    <property type="match status" value="1"/>
</dbReference>
<keyword evidence="5" id="KW-0378">Hydrolase</keyword>
<dbReference type="Proteomes" id="UP001501496">
    <property type="component" value="Unassembled WGS sequence"/>
</dbReference>
<protein>
    <submittedName>
        <fullName evidence="8">Sulfatase</fullName>
    </submittedName>
</protein>
<sequence>MKILIYTIAFLSYHIILSQNSKQPNVLFIMLDDLNDNIGVLGGHPQVQTPHMNALAKEGVVFKNAHTNAPICAPSRASLFTGIYPHKSKNFWFSKWTENTVLKNSKTLMRFMKDNGYLTLATGKLMHHRDKNEWDEYGIENDFGPYPFDGKKTVKHPLVPKEYYQNKNDGLYASLANIPSVSPSSNTPGYTGWYDVKNKKPYNYVNDENRDLLNDELTANWATNKIKELEAKNTTKPFFLAVGFVRPHTPLVAPQKYFDKYPLENLKLPVIKKNDIDDTFYRSTFKRVAPWAKHYQDLKASYTNLNEGLKTYLQAYLACVSFADDQVGKLMNALKNSKFNNNTIVFLVSDHGYNLGEKEFIYKNNLWEETTRIPMIIRAPMYAKNAGEKVDHPVSLIDVYPTIADLCGINKTNIKNNKGELLNGYSMKPFLNNPKKGKWKGPGVALTVVRGNTKSNEANEQSYAVRSKDFRYIKYVNGKEELYNHKQDPYEWENLASKKKYLKVKKELRREMNALLNN</sequence>
<organism evidence="8 9">
    <name type="scientific">Postechiella marina</name>
    <dbReference type="NCBI Taxonomy" id="943941"/>
    <lineage>
        <taxon>Bacteria</taxon>
        <taxon>Pseudomonadati</taxon>
        <taxon>Bacteroidota</taxon>
        <taxon>Flavobacteriia</taxon>
        <taxon>Flavobacteriales</taxon>
        <taxon>Flavobacteriaceae</taxon>
        <taxon>Postechiella</taxon>
    </lineage>
</organism>
<reference evidence="9" key="1">
    <citation type="journal article" date="2019" name="Int. J. Syst. Evol. Microbiol.">
        <title>The Global Catalogue of Microorganisms (GCM) 10K type strain sequencing project: providing services to taxonomists for standard genome sequencing and annotation.</title>
        <authorList>
            <consortium name="The Broad Institute Genomics Platform"/>
            <consortium name="The Broad Institute Genome Sequencing Center for Infectious Disease"/>
            <person name="Wu L."/>
            <person name="Ma J."/>
        </authorList>
    </citation>
    <scope>NUCLEOTIDE SEQUENCE [LARGE SCALE GENOMIC DNA]</scope>
    <source>
        <strain evidence="9">JCM 17630</strain>
    </source>
</reference>
<evidence type="ECO:0000256" key="2">
    <source>
        <dbReference type="ARBA" id="ARBA00008779"/>
    </source>
</evidence>
<dbReference type="PROSITE" id="PS00523">
    <property type="entry name" value="SULFATASE_1"/>
    <property type="match status" value="1"/>
</dbReference>
<name>A0ABP8C842_9FLAO</name>
<proteinExistence type="inferred from homology"/>
<evidence type="ECO:0000313" key="8">
    <source>
        <dbReference type="EMBL" id="GAA4235342.1"/>
    </source>
</evidence>
<evidence type="ECO:0000256" key="5">
    <source>
        <dbReference type="ARBA" id="ARBA00022801"/>
    </source>
</evidence>
<keyword evidence="6" id="KW-0106">Calcium</keyword>
<comment type="cofactor">
    <cofactor evidence="1">
        <name>Ca(2+)</name>
        <dbReference type="ChEBI" id="CHEBI:29108"/>
    </cofactor>
</comment>
<dbReference type="InterPro" id="IPR024607">
    <property type="entry name" value="Sulfatase_CS"/>
</dbReference>
<evidence type="ECO:0000256" key="6">
    <source>
        <dbReference type="ARBA" id="ARBA00022837"/>
    </source>
</evidence>
<evidence type="ECO:0000313" key="9">
    <source>
        <dbReference type="Proteomes" id="UP001501496"/>
    </source>
</evidence>
<evidence type="ECO:0000259" key="7">
    <source>
        <dbReference type="Pfam" id="PF00884"/>
    </source>
</evidence>
<keyword evidence="4" id="KW-0732">Signal</keyword>
<dbReference type="SUPFAM" id="SSF53649">
    <property type="entry name" value="Alkaline phosphatase-like"/>
    <property type="match status" value="1"/>
</dbReference>
<dbReference type="Pfam" id="PF00884">
    <property type="entry name" value="Sulfatase"/>
    <property type="match status" value="1"/>
</dbReference>
<evidence type="ECO:0000256" key="4">
    <source>
        <dbReference type="ARBA" id="ARBA00022729"/>
    </source>
</evidence>
<dbReference type="InterPro" id="IPR035874">
    <property type="entry name" value="IDS"/>
</dbReference>
<gene>
    <name evidence="8" type="ORF">GCM10022291_16950</name>
</gene>
<comment type="similarity">
    <text evidence="2">Belongs to the sulfatase family.</text>
</comment>
<dbReference type="EMBL" id="BAABCA010000003">
    <property type="protein sequence ID" value="GAA4235342.1"/>
    <property type="molecule type" value="Genomic_DNA"/>
</dbReference>
<dbReference type="InterPro" id="IPR000917">
    <property type="entry name" value="Sulfatase_N"/>
</dbReference>
<accession>A0ABP8C842</accession>
<dbReference type="InterPro" id="IPR017850">
    <property type="entry name" value="Alkaline_phosphatase_core_sf"/>
</dbReference>
<keyword evidence="3" id="KW-0479">Metal-binding</keyword>
<dbReference type="CDD" id="cd16030">
    <property type="entry name" value="iduronate-2-sulfatase"/>
    <property type="match status" value="1"/>
</dbReference>
<keyword evidence="9" id="KW-1185">Reference proteome</keyword>
<dbReference type="PANTHER" id="PTHR45953">
    <property type="entry name" value="IDURONATE 2-SULFATASE"/>
    <property type="match status" value="1"/>
</dbReference>
<dbReference type="Gene3D" id="3.40.720.10">
    <property type="entry name" value="Alkaline Phosphatase, subunit A"/>
    <property type="match status" value="1"/>
</dbReference>
<evidence type="ECO:0000256" key="3">
    <source>
        <dbReference type="ARBA" id="ARBA00022723"/>
    </source>
</evidence>
<evidence type="ECO:0000256" key="1">
    <source>
        <dbReference type="ARBA" id="ARBA00001913"/>
    </source>
</evidence>